<keyword evidence="3" id="KW-1185">Reference proteome</keyword>
<dbReference type="AlphaFoldDB" id="C1EJG0"/>
<reference evidence="2 3" key="1">
    <citation type="journal article" date="2009" name="Science">
        <title>Green evolution and dynamic adaptations revealed by genomes of the marine picoeukaryotes Micromonas.</title>
        <authorList>
            <person name="Worden A.Z."/>
            <person name="Lee J.H."/>
            <person name="Mock T."/>
            <person name="Rouze P."/>
            <person name="Simmons M.P."/>
            <person name="Aerts A.L."/>
            <person name="Allen A.E."/>
            <person name="Cuvelier M.L."/>
            <person name="Derelle E."/>
            <person name="Everett M.V."/>
            <person name="Foulon E."/>
            <person name="Grimwood J."/>
            <person name="Gundlach H."/>
            <person name="Henrissat B."/>
            <person name="Napoli C."/>
            <person name="McDonald S.M."/>
            <person name="Parker M.S."/>
            <person name="Rombauts S."/>
            <person name="Salamov A."/>
            <person name="Von Dassow P."/>
            <person name="Badger J.H."/>
            <person name="Coutinho P.M."/>
            <person name="Demir E."/>
            <person name="Dubchak I."/>
            <person name="Gentemann C."/>
            <person name="Eikrem W."/>
            <person name="Gready J.E."/>
            <person name="John U."/>
            <person name="Lanier W."/>
            <person name="Lindquist E.A."/>
            <person name="Lucas S."/>
            <person name="Mayer K.F."/>
            <person name="Moreau H."/>
            <person name="Not F."/>
            <person name="Otillar R."/>
            <person name="Panaud O."/>
            <person name="Pangilinan J."/>
            <person name="Paulsen I."/>
            <person name="Piegu B."/>
            <person name="Poliakov A."/>
            <person name="Robbens S."/>
            <person name="Schmutz J."/>
            <person name="Toulza E."/>
            <person name="Wyss T."/>
            <person name="Zelensky A."/>
            <person name="Zhou K."/>
            <person name="Armbrust E.V."/>
            <person name="Bhattacharya D."/>
            <person name="Goodenough U.W."/>
            <person name="Van de Peer Y."/>
            <person name="Grigoriev I.V."/>
        </authorList>
    </citation>
    <scope>NUCLEOTIDE SEQUENCE [LARGE SCALE GENOMIC DNA]</scope>
    <source>
        <strain evidence="3">RCC299 / NOUM17</strain>
    </source>
</reference>
<feature type="region of interest" description="Disordered" evidence="1">
    <location>
        <begin position="325"/>
        <end position="374"/>
    </location>
</feature>
<dbReference type="InParanoid" id="C1EJG0"/>
<evidence type="ECO:0000313" key="2">
    <source>
        <dbReference type="EMBL" id="ACO68033.1"/>
    </source>
</evidence>
<evidence type="ECO:0000313" key="3">
    <source>
        <dbReference type="Proteomes" id="UP000002009"/>
    </source>
</evidence>
<dbReference type="EMBL" id="CP001334">
    <property type="protein sequence ID" value="ACO68033.1"/>
    <property type="molecule type" value="Genomic_DNA"/>
</dbReference>
<evidence type="ECO:0000256" key="1">
    <source>
        <dbReference type="SAM" id="MobiDB-lite"/>
    </source>
</evidence>
<dbReference type="Proteomes" id="UP000002009">
    <property type="component" value="Chromosome 16"/>
</dbReference>
<dbReference type="RefSeq" id="XP_002506775.1">
    <property type="nucleotide sequence ID" value="XM_002506729.1"/>
</dbReference>
<organism evidence="2 3">
    <name type="scientific">Micromonas commoda (strain RCC299 / NOUM17 / CCMP2709)</name>
    <name type="common">Picoplanktonic green alga</name>
    <dbReference type="NCBI Taxonomy" id="296587"/>
    <lineage>
        <taxon>Eukaryota</taxon>
        <taxon>Viridiplantae</taxon>
        <taxon>Chlorophyta</taxon>
        <taxon>Mamiellophyceae</taxon>
        <taxon>Mamiellales</taxon>
        <taxon>Mamiellaceae</taxon>
        <taxon>Micromonas</taxon>
    </lineage>
</organism>
<dbReference type="KEGG" id="mis:MICPUN_64920"/>
<dbReference type="GeneID" id="8249852"/>
<feature type="compositionally biased region" description="Gly residues" evidence="1">
    <location>
        <begin position="334"/>
        <end position="344"/>
    </location>
</feature>
<dbReference type="OMA" id="ICVEVCN"/>
<name>C1EJG0_MICCC</name>
<gene>
    <name evidence="2" type="ORF">MICPUN_64920</name>
</gene>
<proteinExistence type="predicted"/>
<protein>
    <submittedName>
        <fullName evidence="2">Uncharacterized protein</fullName>
    </submittedName>
</protein>
<sequence>MTKFDGLQISHRRGRRVAEDHGVDHDVKLPAGGLEVTDDGWLRVAQPDNVGVCSGNSAARLGELDPPCVFFELERSDGSDVGVICVEVCNDKAAPKCVRAFIDRCEELVPFDPSDGGGGYVGAPISFDGIAAAHVAATPPTANGVRARNKLARARLEVEWKGEETQRFIASHRSSAASLVVSLKLTDGSFALMFGSEPSWDGQERQAVGRVHRSPDDDESARVADELKRSAAAAILTEPDNTAGGDLTLNKPSVLRVRSCGSVLDDVGGRPFHAVLNSSLRAVREAMDKISSRFESRDATRRKIEAESEAVGRDVEDALRYALSQKRKAEAEARGGGGGGGTGVGVEQRKRPTMAADWDTLGELPSDFSESDEP</sequence>
<accession>C1EJG0</accession>